<dbReference type="GO" id="GO:0071230">
    <property type="term" value="P:cellular response to amino acid stimulus"/>
    <property type="evidence" value="ECO:0007669"/>
    <property type="project" value="TreeGrafter"/>
</dbReference>
<accession>A0A1Y1Z8J5</accession>
<evidence type="ECO:0000313" key="7">
    <source>
        <dbReference type="EMBL" id="ORY06590.1"/>
    </source>
</evidence>
<keyword evidence="4" id="KW-0963">Cytoplasm</keyword>
<dbReference type="InterPro" id="IPR024135">
    <property type="entry name" value="LAMTOR5"/>
</dbReference>
<comment type="subcellular location">
    <subcellularLocation>
        <location evidence="2">Cytoplasm</location>
    </subcellularLocation>
    <subcellularLocation>
        <location evidence="1">Lysosome</location>
    </subcellularLocation>
</comment>
<evidence type="ECO:0000256" key="4">
    <source>
        <dbReference type="ARBA" id="ARBA00022490"/>
    </source>
</evidence>
<proteinExistence type="inferred from homology"/>
<dbReference type="PANTHER" id="PTHR13342:SF2">
    <property type="entry name" value="RAGULATOR COMPLEX PROTEIN LAMTOR5"/>
    <property type="match status" value="1"/>
</dbReference>
<dbReference type="InParanoid" id="A0A1Y1Z8J5"/>
<dbReference type="GO" id="GO:1904263">
    <property type="term" value="P:positive regulation of TORC1 signaling"/>
    <property type="evidence" value="ECO:0007669"/>
    <property type="project" value="TreeGrafter"/>
</dbReference>
<evidence type="ECO:0000313" key="8">
    <source>
        <dbReference type="Proteomes" id="UP000193498"/>
    </source>
</evidence>
<dbReference type="AlphaFoldDB" id="A0A1Y1Z8J5"/>
<sequence length="91" mass="9692">MEANLETIISNLLGNDGVRGVLLADHNGLCLASRGAAPASAAGFISSIANRAQELMVTQENDAPAVSISIETQEHTIVIRREKEMTLAIYK</sequence>
<dbReference type="Proteomes" id="UP000193498">
    <property type="component" value="Unassembled WGS sequence"/>
</dbReference>
<evidence type="ECO:0000256" key="1">
    <source>
        <dbReference type="ARBA" id="ARBA00004371"/>
    </source>
</evidence>
<organism evidence="7 8">
    <name type="scientific">Basidiobolus meristosporus CBS 931.73</name>
    <dbReference type="NCBI Taxonomy" id="1314790"/>
    <lineage>
        <taxon>Eukaryota</taxon>
        <taxon>Fungi</taxon>
        <taxon>Fungi incertae sedis</taxon>
        <taxon>Zoopagomycota</taxon>
        <taxon>Entomophthoromycotina</taxon>
        <taxon>Basidiobolomycetes</taxon>
        <taxon>Basidiobolales</taxon>
        <taxon>Basidiobolaceae</taxon>
        <taxon>Basidiobolus</taxon>
    </lineage>
</organism>
<keyword evidence="8" id="KW-1185">Reference proteome</keyword>
<keyword evidence="5" id="KW-0458">Lysosome</keyword>
<dbReference type="GO" id="GO:0043066">
    <property type="term" value="P:negative regulation of apoptotic process"/>
    <property type="evidence" value="ECO:0007669"/>
    <property type="project" value="InterPro"/>
</dbReference>
<evidence type="ECO:0000256" key="5">
    <source>
        <dbReference type="ARBA" id="ARBA00023228"/>
    </source>
</evidence>
<comment type="similarity">
    <text evidence="3">Belongs to the LAMTOR5 family.</text>
</comment>
<dbReference type="GO" id="GO:0005085">
    <property type="term" value="F:guanyl-nucleotide exchange factor activity"/>
    <property type="evidence" value="ECO:0007669"/>
    <property type="project" value="TreeGrafter"/>
</dbReference>
<name>A0A1Y1Z8J5_9FUNG</name>
<dbReference type="PANTHER" id="PTHR13342">
    <property type="entry name" value="RAGULATOR COMPLEX PROTEIN LAMTOR5"/>
    <property type="match status" value="1"/>
</dbReference>
<dbReference type="GO" id="GO:0071986">
    <property type="term" value="C:Ragulator complex"/>
    <property type="evidence" value="ECO:0007669"/>
    <property type="project" value="InterPro"/>
</dbReference>
<dbReference type="OrthoDB" id="76862at2759"/>
<gene>
    <name evidence="7" type="ORF">K493DRAFT_310533</name>
</gene>
<dbReference type="SUPFAM" id="SSF103196">
    <property type="entry name" value="Roadblock/LC7 domain"/>
    <property type="match status" value="1"/>
</dbReference>
<dbReference type="Gene3D" id="3.30.450.30">
    <property type="entry name" value="Dynein light chain 2a, cytoplasmic"/>
    <property type="match status" value="1"/>
</dbReference>
<evidence type="ECO:0000256" key="3">
    <source>
        <dbReference type="ARBA" id="ARBA00007795"/>
    </source>
</evidence>
<evidence type="ECO:0000256" key="2">
    <source>
        <dbReference type="ARBA" id="ARBA00004496"/>
    </source>
</evidence>
<comment type="caution">
    <text evidence="7">The sequence shown here is derived from an EMBL/GenBank/DDBJ whole genome shotgun (WGS) entry which is preliminary data.</text>
</comment>
<reference evidence="7 8" key="1">
    <citation type="submission" date="2016-07" db="EMBL/GenBank/DDBJ databases">
        <title>Pervasive Adenine N6-methylation of Active Genes in Fungi.</title>
        <authorList>
            <consortium name="DOE Joint Genome Institute"/>
            <person name="Mondo S.J."/>
            <person name="Dannebaum R.O."/>
            <person name="Kuo R.C."/>
            <person name="Labutti K."/>
            <person name="Haridas S."/>
            <person name="Kuo A."/>
            <person name="Salamov A."/>
            <person name="Ahrendt S.R."/>
            <person name="Lipzen A."/>
            <person name="Sullivan W."/>
            <person name="Andreopoulos W.B."/>
            <person name="Clum A."/>
            <person name="Lindquist E."/>
            <person name="Daum C."/>
            <person name="Ramamoorthy G.K."/>
            <person name="Gryganskyi A."/>
            <person name="Culley D."/>
            <person name="Magnuson J.K."/>
            <person name="James T.Y."/>
            <person name="O'Malley M.A."/>
            <person name="Stajich J.E."/>
            <person name="Spatafora J.W."/>
            <person name="Visel A."/>
            <person name="Grigoriev I.V."/>
        </authorList>
    </citation>
    <scope>NUCLEOTIDE SEQUENCE [LARGE SCALE GENOMIC DNA]</scope>
    <source>
        <strain evidence="7 8">CBS 931.73</strain>
    </source>
</reference>
<dbReference type="EMBL" id="MCFE01000015">
    <property type="protein sequence ID" value="ORY06590.1"/>
    <property type="molecule type" value="Genomic_DNA"/>
</dbReference>
<evidence type="ECO:0000256" key="6">
    <source>
        <dbReference type="ARBA" id="ARBA00032692"/>
    </source>
</evidence>
<dbReference type="Pfam" id="PF16672">
    <property type="entry name" value="LAMTOR5"/>
    <property type="match status" value="1"/>
</dbReference>
<protein>
    <recommendedName>
        <fullName evidence="6">Late endosomal/lysosomal adaptor and MAPK and MTOR activator 5</fullName>
    </recommendedName>
</protein>